<keyword evidence="8" id="KW-0812">Transmembrane</keyword>
<dbReference type="EC" id="2.7.13.3" evidence="2"/>
<keyword evidence="8" id="KW-0472">Membrane</keyword>
<dbReference type="GO" id="GO:0000155">
    <property type="term" value="F:phosphorelay sensor kinase activity"/>
    <property type="evidence" value="ECO:0007669"/>
    <property type="project" value="InterPro"/>
</dbReference>
<dbReference type="SUPFAM" id="SSF63829">
    <property type="entry name" value="Calcium-dependent phosphotriesterase"/>
    <property type="match status" value="1"/>
</dbReference>
<comment type="catalytic activity">
    <reaction evidence="1">
        <text>ATP + protein L-histidine = ADP + protein N-phospho-L-histidine.</text>
        <dbReference type="EC" id="2.7.13.3"/>
    </reaction>
</comment>
<evidence type="ECO:0000313" key="14">
    <source>
        <dbReference type="Proteomes" id="UP000178485"/>
    </source>
</evidence>
<dbReference type="PROSITE" id="PS00041">
    <property type="entry name" value="HTH_ARAC_FAMILY_1"/>
    <property type="match status" value="1"/>
</dbReference>
<dbReference type="FunFam" id="1.10.287.130:FF:000045">
    <property type="entry name" value="Two-component system sensor histidine kinase/response regulator"/>
    <property type="match status" value="1"/>
</dbReference>
<keyword evidence="14" id="KW-1185">Reference proteome</keyword>
<sequence length="1333" mass="152698">MIRLVHLLFIVFFLAVSSSSLASVANAGYSFKHYNTDNGLSQNTVRTIMQDNMGFMWFGTKDGLNRFDGTTFKLFKFSPDGELCDNVFHRIIQDRNNNIWVSTENGVYTYDVIKEVFHVFDKKTTDNLSVNGVVTDMVIDDSGDIWMSVESKGIFHYNLEEDVLKFYTIPIVEDGLKMVSLYPSKNKGVWVFRYSSIILHIDKNKEEITEFNLEDDPELLLQTGEVLDVYSDQSNILLVATSQKGLVAINTVNKTHNVILDKDANGQPIFVRTIERVDPNTLWIGTESGIFIIKSNSGEVINLRHNPAIPNSISDNAIYSIYRDKDGGVWVGSYFGGVDYYSNVNRNFELFYPVLNEQSLKGKRVREFCNAPDGNIWIGTEDGGLNLFDPKNNSFLPLPQTLRSLYSNIHTLFQDGDLLWISTYSKGLNKYNTVTGELVTYVKSDDPHSISHNSTFAMCKDRQGHLWIGTLSGVDIYDEEKDQFNRVEILKGISIQDIFEDSKGYIWISTFLDGVYRFDPSNNEWKIFLHDASLDGSLPYNKPTSIFEDSKRRLWVTTQGGGFGQFDYKTEKFTTYNTSNGLNNDVVYQIQEDVEGKLWLSTNQGLVRFDPEKEFFVNYTVDNGLKSNQFNYKSSFKDSSDNIYFGSLDGFIRFNPTELLSFNIKSEALFTDLFINNRRISPSVNNSILKQSIIYTDEIQLPYNQNSVSFNYTILDYSGLSKNNIYYKLEGFDEDWIKSTAGQQLIYSNLKPGKYKLHLASGGYDSNEQITVNRTLSIIIKPPYWLTGWAYLIYSLIILGGLFLSYRYLHNRVKLKRVKEMRDFEQLKERELFRSKINFFTNVAHEIRTPLTLIKAPLDHVLMKESVSDSIKDNLLIMQKNTDRLLYLTNQLLDFRKTESDSFVLSLKAHNVTELIKESQLRFTPLAIQKGVEFEFILPDSDMYVQIDKDAFLKIVSNLLNNGIKYCESYVRVKAFINNDTQQFHLLTENDGELIPQEYEEELFKPFVQFGASEVVNGSGTGIGLALASSLAQLHNGTLRLENDSVTNRFHLTLPVGDISVMEKKPEIVESNELYVSYNDAESNTKKTIVLVDDDLELLNFESNLLNEYYNVLLARNGSEALDVLRENNVNLVVCDIMMPGMDGFEFTRRIKSDIEFSHIPVILLTAKVNVESKVQGFEIGADAYIEKPFSLEVLMAQIANLLQNREKLRETFLKHPYIGANSVALTKSDEEFIRKLHAIVVENIDNSGFIVEEIAEHFNMSRASFYRKIKGVLNLTPNEYIRVERLKRAAQLLKEKTYKVNEICYMVGFNSPSYFSKCFQQQFGVLPKDFEP</sequence>
<evidence type="ECO:0000256" key="7">
    <source>
        <dbReference type="PROSITE-ProRule" id="PRU00169"/>
    </source>
</evidence>
<dbReference type="SUPFAM" id="SSF46689">
    <property type="entry name" value="Homeodomain-like"/>
    <property type="match status" value="1"/>
</dbReference>
<feature type="domain" description="HTH araC/xylS-type" evidence="10">
    <location>
        <begin position="1235"/>
        <end position="1333"/>
    </location>
</feature>
<evidence type="ECO:0000256" key="5">
    <source>
        <dbReference type="ARBA" id="ARBA00023125"/>
    </source>
</evidence>
<dbReference type="InterPro" id="IPR011047">
    <property type="entry name" value="Quinoprotein_ADH-like_sf"/>
</dbReference>
<dbReference type="InterPro" id="IPR018062">
    <property type="entry name" value="HTH_AraC-typ_CS"/>
</dbReference>
<name>A0A1G4G790_9BACT</name>
<evidence type="ECO:0000256" key="8">
    <source>
        <dbReference type="SAM" id="Phobius"/>
    </source>
</evidence>
<dbReference type="PROSITE" id="PS50110">
    <property type="entry name" value="RESPONSE_REGULATORY"/>
    <property type="match status" value="1"/>
</dbReference>
<dbReference type="PRINTS" id="PR00032">
    <property type="entry name" value="HTHARAC"/>
</dbReference>
<evidence type="ECO:0000259" key="12">
    <source>
        <dbReference type="PROSITE" id="PS50110"/>
    </source>
</evidence>
<organism evidence="13 14">
    <name type="scientific">Petrimonas mucosa</name>
    <dbReference type="NCBI Taxonomy" id="1642646"/>
    <lineage>
        <taxon>Bacteria</taxon>
        <taxon>Pseudomonadati</taxon>
        <taxon>Bacteroidota</taxon>
        <taxon>Bacteroidia</taxon>
        <taxon>Bacteroidales</taxon>
        <taxon>Dysgonomonadaceae</taxon>
        <taxon>Petrimonas</taxon>
    </lineage>
</organism>
<accession>A0A1G4G790</accession>
<dbReference type="Gene3D" id="1.10.10.60">
    <property type="entry name" value="Homeodomain-like"/>
    <property type="match status" value="2"/>
</dbReference>
<evidence type="ECO:0000259" key="11">
    <source>
        <dbReference type="PROSITE" id="PS50109"/>
    </source>
</evidence>
<dbReference type="EMBL" id="LT608328">
    <property type="protein sequence ID" value="SCM57943.1"/>
    <property type="molecule type" value="Genomic_DNA"/>
</dbReference>
<evidence type="ECO:0000256" key="6">
    <source>
        <dbReference type="ARBA" id="ARBA00023163"/>
    </source>
</evidence>
<dbReference type="STRING" id="1642646.ING2E5A_1584"/>
<dbReference type="SUPFAM" id="SSF52172">
    <property type="entry name" value="CheY-like"/>
    <property type="match status" value="1"/>
</dbReference>
<dbReference type="KEGG" id="pmuc:ING2E5A_1584"/>
<protein>
    <recommendedName>
        <fullName evidence="2">histidine kinase</fullName>
        <ecNumber evidence="2">2.7.13.3</ecNumber>
    </recommendedName>
</protein>
<dbReference type="Gene3D" id="1.10.287.130">
    <property type="match status" value="1"/>
</dbReference>
<dbReference type="GO" id="GO:0003700">
    <property type="term" value="F:DNA-binding transcription factor activity"/>
    <property type="evidence" value="ECO:0007669"/>
    <property type="project" value="InterPro"/>
</dbReference>
<dbReference type="GO" id="GO:0043565">
    <property type="term" value="F:sequence-specific DNA binding"/>
    <property type="evidence" value="ECO:0007669"/>
    <property type="project" value="InterPro"/>
</dbReference>
<dbReference type="SMART" id="SM00388">
    <property type="entry name" value="HisKA"/>
    <property type="match status" value="1"/>
</dbReference>
<evidence type="ECO:0000256" key="1">
    <source>
        <dbReference type="ARBA" id="ARBA00000085"/>
    </source>
</evidence>
<dbReference type="InterPro" id="IPR013783">
    <property type="entry name" value="Ig-like_fold"/>
</dbReference>
<dbReference type="InterPro" id="IPR018060">
    <property type="entry name" value="HTH_AraC"/>
</dbReference>
<dbReference type="InterPro" id="IPR011110">
    <property type="entry name" value="Reg_prop"/>
</dbReference>
<keyword evidence="13" id="KW-0808">Transferase</keyword>
<keyword evidence="4" id="KW-0805">Transcription regulation</keyword>
<dbReference type="Gene3D" id="2.60.40.10">
    <property type="entry name" value="Immunoglobulins"/>
    <property type="match status" value="1"/>
</dbReference>
<feature type="transmembrane region" description="Helical" evidence="8">
    <location>
        <begin position="784"/>
        <end position="809"/>
    </location>
</feature>
<dbReference type="SMART" id="SM00448">
    <property type="entry name" value="REC"/>
    <property type="match status" value="1"/>
</dbReference>
<dbReference type="InterPro" id="IPR020449">
    <property type="entry name" value="Tscrpt_reg_AraC-type_HTH"/>
</dbReference>
<dbReference type="Pfam" id="PF00512">
    <property type="entry name" value="HisKA"/>
    <property type="match status" value="1"/>
</dbReference>
<dbReference type="PANTHER" id="PTHR43547:SF2">
    <property type="entry name" value="HYBRID SIGNAL TRANSDUCTION HISTIDINE KINASE C"/>
    <property type="match status" value="1"/>
</dbReference>
<dbReference type="PANTHER" id="PTHR43547">
    <property type="entry name" value="TWO-COMPONENT HISTIDINE KINASE"/>
    <property type="match status" value="1"/>
</dbReference>
<dbReference type="CDD" id="cd00082">
    <property type="entry name" value="HisKA"/>
    <property type="match status" value="1"/>
</dbReference>
<dbReference type="SMART" id="SM00387">
    <property type="entry name" value="HATPase_c"/>
    <property type="match status" value="1"/>
</dbReference>
<dbReference type="Pfam" id="PF02518">
    <property type="entry name" value="HATPase_c"/>
    <property type="match status" value="1"/>
</dbReference>
<reference evidence="13 14" key="1">
    <citation type="submission" date="2016-08" db="EMBL/GenBank/DDBJ databases">
        <authorList>
            <person name="Seilhamer J.J."/>
        </authorList>
    </citation>
    <scope>NUCLEOTIDE SEQUENCE [LARGE SCALE GENOMIC DNA]</scope>
    <source>
        <strain evidence="13">ING2-E5A</strain>
    </source>
</reference>
<dbReference type="InterPro" id="IPR011123">
    <property type="entry name" value="Y_Y_Y"/>
</dbReference>
<dbReference type="Gene3D" id="2.130.10.10">
    <property type="entry name" value="YVTN repeat-like/Quinoprotein amine dehydrogenase"/>
    <property type="match status" value="2"/>
</dbReference>
<keyword evidence="13" id="KW-0418">Kinase</keyword>
<dbReference type="Proteomes" id="UP000178485">
    <property type="component" value="Chromosome i"/>
</dbReference>
<dbReference type="Pfam" id="PF00072">
    <property type="entry name" value="Response_reg"/>
    <property type="match status" value="1"/>
</dbReference>
<dbReference type="CDD" id="cd17574">
    <property type="entry name" value="REC_OmpR"/>
    <property type="match status" value="1"/>
</dbReference>
<dbReference type="Pfam" id="PF12833">
    <property type="entry name" value="HTH_18"/>
    <property type="match status" value="1"/>
</dbReference>
<dbReference type="InterPro" id="IPR036097">
    <property type="entry name" value="HisK_dim/P_sf"/>
</dbReference>
<evidence type="ECO:0000313" key="13">
    <source>
        <dbReference type="EMBL" id="SCM57943.1"/>
    </source>
</evidence>
<dbReference type="PROSITE" id="PS01124">
    <property type="entry name" value="HTH_ARAC_FAMILY_2"/>
    <property type="match status" value="1"/>
</dbReference>
<keyword evidence="3 7" id="KW-0597">Phosphoprotein</keyword>
<dbReference type="SMART" id="SM00342">
    <property type="entry name" value="HTH_ARAC"/>
    <property type="match status" value="1"/>
</dbReference>
<dbReference type="FunFam" id="1.10.10.60:FF:000284">
    <property type="entry name" value="Two-component system sensor histidine kinase/response regulator"/>
    <property type="match status" value="1"/>
</dbReference>
<dbReference type="SUPFAM" id="SSF50998">
    <property type="entry name" value="Quinoprotein alcohol dehydrogenase-like"/>
    <property type="match status" value="1"/>
</dbReference>
<evidence type="ECO:0000256" key="2">
    <source>
        <dbReference type="ARBA" id="ARBA00012438"/>
    </source>
</evidence>
<keyword evidence="6" id="KW-0804">Transcription</keyword>
<feature type="chain" id="PRO_5009603893" description="histidine kinase" evidence="9">
    <location>
        <begin position="23"/>
        <end position="1333"/>
    </location>
</feature>
<dbReference type="InterPro" id="IPR003594">
    <property type="entry name" value="HATPase_dom"/>
</dbReference>
<feature type="modified residue" description="4-aspartylphosphate" evidence="7">
    <location>
        <position position="1136"/>
    </location>
</feature>
<dbReference type="Pfam" id="PF07495">
    <property type="entry name" value="Y_Y_Y"/>
    <property type="match status" value="1"/>
</dbReference>
<keyword evidence="8" id="KW-1133">Transmembrane helix</keyword>
<dbReference type="SUPFAM" id="SSF47384">
    <property type="entry name" value="Homodimeric domain of signal transducing histidine kinase"/>
    <property type="match status" value="1"/>
</dbReference>
<evidence type="ECO:0000256" key="3">
    <source>
        <dbReference type="ARBA" id="ARBA00022553"/>
    </source>
</evidence>
<dbReference type="InterPro" id="IPR009057">
    <property type="entry name" value="Homeodomain-like_sf"/>
</dbReference>
<feature type="domain" description="Histidine kinase" evidence="11">
    <location>
        <begin position="842"/>
        <end position="1058"/>
    </location>
</feature>
<evidence type="ECO:0000256" key="4">
    <source>
        <dbReference type="ARBA" id="ARBA00023015"/>
    </source>
</evidence>
<dbReference type="InterPro" id="IPR015943">
    <property type="entry name" value="WD40/YVTN_repeat-like_dom_sf"/>
</dbReference>
<keyword evidence="9" id="KW-0732">Signal</keyword>
<dbReference type="Pfam" id="PF07494">
    <property type="entry name" value="Reg_prop"/>
    <property type="match status" value="7"/>
</dbReference>
<feature type="domain" description="Response regulatory" evidence="12">
    <location>
        <begin position="1088"/>
        <end position="1203"/>
    </location>
</feature>
<dbReference type="Gene3D" id="3.40.50.2300">
    <property type="match status" value="1"/>
</dbReference>
<proteinExistence type="predicted"/>
<dbReference type="SUPFAM" id="SSF55874">
    <property type="entry name" value="ATPase domain of HSP90 chaperone/DNA topoisomerase II/histidine kinase"/>
    <property type="match status" value="1"/>
</dbReference>
<dbReference type="Gene3D" id="3.30.565.10">
    <property type="entry name" value="Histidine kinase-like ATPase, C-terminal domain"/>
    <property type="match status" value="1"/>
</dbReference>
<dbReference type="InterPro" id="IPR036890">
    <property type="entry name" value="HATPase_C_sf"/>
</dbReference>
<dbReference type="RefSeq" id="WP_071136889.1">
    <property type="nucleotide sequence ID" value="NZ_LT608328.1"/>
</dbReference>
<evidence type="ECO:0000256" key="9">
    <source>
        <dbReference type="SAM" id="SignalP"/>
    </source>
</evidence>
<keyword evidence="5" id="KW-0238">DNA-binding</keyword>
<dbReference type="InterPro" id="IPR005467">
    <property type="entry name" value="His_kinase_dom"/>
</dbReference>
<evidence type="ECO:0000259" key="10">
    <source>
        <dbReference type="PROSITE" id="PS01124"/>
    </source>
</evidence>
<dbReference type="PROSITE" id="PS50109">
    <property type="entry name" value="HIS_KIN"/>
    <property type="match status" value="1"/>
</dbReference>
<dbReference type="InterPro" id="IPR011006">
    <property type="entry name" value="CheY-like_superfamily"/>
</dbReference>
<dbReference type="InterPro" id="IPR003661">
    <property type="entry name" value="HisK_dim/P_dom"/>
</dbReference>
<gene>
    <name evidence="13" type="primary">silS</name>
    <name evidence="13" type="ORF">ING2E5A_1584</name>
</gene>
<dbReference type="InterPro" id="IPR001789">
    <property type="entry name" value="Sig_transdc_resp-reg_receiver"/>
</dbReference>
<feature type="signal peptide" evidence="9">
    <location>
        <begin position="1"/>
        <end position="22"/>
    </location>
</feature>